<dbReference type="InterPro" id="IPR009050">
    <property type="entry name" value="Globin-like_sf"/>
</dbReference>
<dbReference type="GO" id="GO:0020037">
    <property type="term" value="F:heme binding"/>
    <property type="evidence" value="ECO:0007669"/>
    <property type="project" value="InterPro"/>
</dbReference>
<keyword evidence="1" id="KW-0561">Oxygen transport</keyword>
<comment type="similarity">
    <text evidence="1">Belongs to the globin family.</text>
</comment>
<evidence type="ECO:0000313" key="4">
    <source>
        <dbReference type="WBParaSite" id="PTRK_0000333300.1"/>
    </source>
</evidence>
<dbReference type="SUPFAM" id="SSF46458">
    <property type="entry name" value="Globin-like"/>
    <property type="match status" value="1"/>
</dbReference>
<sequence>MNNADVKRLTRESIKVLRLDDEKAAIPNGIEFYKYMFQNAPHLKQFFKGAENFTPEQVETSERFAKQGLRQMIAIHVLAACYDDQPTFLAFTRELANRHVVYKVPDDVFEGFFPLWVDYLSTKGLTSEAKAAWLQLGKTFTDEFRKQLRSH</sequence>
<keyword evidence="3" id="KW-1185">Reference proteome</keyword>
<dbReference type="PROSITE" id="PS01033">
    <property type="entry name" value="GLOBIN"/>
    <property type="match status" value="1"/>
</dbReference>
<accession>A0A0N4Z819</accession>
<dbReference type="InterPro" id="IPR000971">
    <property type="entry name" value="Globin"/>
</dbReference>
<evidence type="ECO:0000256" key="1">
    <source>
        <dbReference type="RuleBase" id="RU000356"/>
    </source>
</evidence>
<dbReference type="CDD" id="cd01040">
    <property type="entry name" value="Mb-like"/>
    <property type="match status" value="1"/>
</dbReference>
<reference evidence="4" key="1">
    <citation type="submission" date="2017-02" db="UniProtKB">
        <authorList>
            <consortium name="WormBaseParasite"/>
        </authorList>
    </citation>
    <scope>IDENTIFICATION</scope>
</reference>
<evidence type="ECO:0000313" key="3">
    <source>
        <dbReference type="Proteomes" id="UP000038045"/>
    </source>
</evidence>
<organism evidence="3 4">
    <name type="scientific">Parastrongyloides trichosuri</name>
    <name type="common">Possum-specific nematode worm</name>
    <dbReference type="NCBI Taxonomy" id="131310"/>
    <lineage>
        <taxon>Eukaryota</taxon>
        <taxon>Metazoa</taxon>
        <taxon>Ecdysozoa</taxon>
        <taxon>Nematoda</taxon>
        <taxon>Chromadorea</taxon>
        <taxon>Rhabditida</taxon>
        <taxon>Tylenchina</taxon>
        <taxon>Panagrolaimomorpha</taxon>
        <taxon>Strongyloidoidea</taxon>
        <taxon>Strongyloididae</taxon>
        <taxon>Parastrongyloides</taxon>
    </lineage>
</organism>
<dbReference type="Pfam" id="PF00042">
    <property type="entry name" value="Globin"/>
    <property type="match status" value="1"/>
</dbReference>
<evidence type="ECO:0000259" key="2">
    <source>
        <dbReference type="PROSITE" id="PS01033"/>
    </source>
</evidence>
<keyword evidence="1" id="KW-0349">Heme</keyword>
<keyword evidence="1" id="KW-0479">Metal-binding</keyword>
<proteinExistence type="inferred from homology"/>
<keyword evidence="1" id="KW-0813">Transport</keyword>
<dbReference type="GO" id="GO:0019825">
    <property type="term" value="F:oxygen binding"/>
    <property type="evidence" value="ECO:0007669"/>
    <property type="project" value="InterPro"/>
</dbReference>
<dbReference type="InterPro" id="IPR044399">
    <property type="entry name" value="Mb-like_M"/>
</dbReference>
<dbReference type="InterPro" id="IPR012292">
    <property type="entry name" value="Globin/Proto"/>
</dbReference>
<name>A0A0N4Z819_PARTI</name>
<dbReference type="Gene3D" id="1.10.490.10">
    <property type="entry name" value="Globins"/>
    <property type="match status" value="1"/>
</dbReference>
<dbReference type="Proteomes" id="UP000038045">
    <property type="component" value="Unplaced"/>
</dbReference>
<dbReference type="WBParaSite" id="PTRK_0000333300.1">
    <property type="protein sequence ID" value="PTRK_0000333300.1"/>
    <property type="gene ID" value="PTRK_0000333300"/>
</dbReference>
<dbReference type="GO" id="GO:0005344">
    <property type="term" value="F:oxygen carrier activity"/>
    <property type="evidence" value="ECO:0007669"/>
    <property type="project" value="UniProtKB-KW"/>
</dbReference>
<feature type="domain" description="Globin" evidence="2">
    <location>
        <begin position="8"/>
        <end position="149"/>
    </location>
</feature>
<protein>
    <submittedName>
        <fullName evidence="4">GLOBIN domain-containing protein</fullName>
    </submittedName>
</protein>
<dbReference type="AlphaFoldDB" id="A0A0N4Z819"/>
<keyword evidence="1" id="KW-0408">Iron</keyword>